<evidence type="ECO:0000256" key="4">
    <source>
        <dbReference type="ARBA" id="ARBA00022989"/>
    </source>
</evidence>
<reference evidence="8 9" key="1">
    <citation type="submission" date="2021-01" db="EMBL/GenBank/DDBJ databases">
        <title>Genome public.</title>
        <authorList>
            <person name="Liu C."/>
            <person name="Sun Q."/>
        </authorList>
    </citation>
    <scope>NUCLEOTIDE SEQUENCE [LARGE SCALE GENOMIC DNA]</scope>
    <source>
        <strain evidence="8 9">YIM B02564</strain>
    </source>
</reference>
<evidence type="ECO:0000256" key="1">
    <source>
        <dbReference type="ARBA" id="ARBA00004651"/>
    </source>
</evidence>
<dbReference type="InterPro" id="IPR032816">
    <property type="entry name" value="VTT_dom"/>
</dbReference>
<comment type="subcellular location">
    <subcellularLocation>
        <location evidence="1 6">Cell membrane</location>
        <topology evidence="1 6">Multi-pass membrane protein</topology>
    </subcellularLocation>
</comment>
<accession>A0ABS1TSS3</accession>
<evidence type="ECO:0000256" key="5">
    <source>
        <dbReference type="ARBA" id="ARBA00023136"/>
    </source>
</evidence>
<dbReference type="PANTHER" id="PTHR12677:SF49">
    <property type="entry name" value="TVP38_TMEM64 FAMILY MEMBRANE PROTEIN"/>
    <property type="match status" value="1"/>
</dbReference>
<evidence type="ECO:0000313" key="9">
    <source>
        <dbReference type="Proteomes" id="UP000623967"/>
    </source>
</evidence>
<protein>
    <recommendedName>
        <fullName evidence="6">TVP38/TMEM64 family membrane protein</fullName>
    </recommendedName>
</protein>
<keyword evidence="5 6" id="KW-0472">Membrane</keyword>
<comment type="caution">
    <text evidence="8">The sequence shown here is derived from an EMBL/GenBank/DDBJ whole genome shotgun (WGS) entry which is preliminary data.</text>
</comment>
<evidence type="ECO:0000256" key="6">
    <source>
        <dbReference type="RuleBase" id="RU366058"/>
    </source>
</evidence>
<keyword evidence="4 6" id="KW-1133">Transmembrane helix</keyword>
<dbReference type="EMBL" id="JAESWB010000326">
    <property type="protein sequence ID" value="MBL4954365.1"/>
    <property type="molecule type" value="Genomic_DNA"/>
</dbReference>
<name>A0ABS1TSS3_9BACI</name>
<feature type="domain" description="VTT" evidence="7">
    <location>
        <begin position="58"/>
        <end position="173"/>
    </location>
</feature>
<gene>
    <name evidence="8" type="ORF">JK635_19570</name>
</gene>
<feature type="transmembrane region" description="Helical" evidence="6">
    <location>
        <begin position="154"/>
        <end position="174"/>
    </location>
</feature>
<organism evidence="8 9">
    <name type="scientific">Neobacillus paridis</name>
    <dbReference type="NCBI Taxonomy" id="2803862"/>
    <lineage>
        <taxon>Bacteria</taxon>
        <taxon>Bacillati</taxon>
        <taxon>Bacillota</taxon>
        <taxon>Bacilli</taxon>
        <taxon>Bacillales</taxon>
        <taxon>Bacillaceae</taxon>
        <taxon>Neobacillus</taxon>
    </lineage>
</organism>
<sequence length="224" mass="24892">MKKKLVIVAIWILSVYILKQNHLLSLHLDALKEFITGNTKYAMLVFVGLWIVRLFAFIPGVTLMILGGICFDPLLGFFLSMAGMVISETLVYVLSKILSSKKLNQFLEHKNPQLKALLEKYNYKFLALGIICPIAPTDAICFLSASVGIHYRTYILTIMISNIPVVMLYSFLGITIGESLLGVTLIVISVVVIGVITVKIWNNLKQKPCNLTANKSITSIEVSL</sequence>
<dbReference type="PANTHER" id="PTHR12677">
    <property type="entry name" value="GOLGI APPARATUS MEMBRANE PROTEIN TVP38-RELATED"/>
    <property type="match status" value="1"/>
</dbReference>
<evidence type="ECO:0000313" key="8">
    <source>
        <dbReference type="EMBL" id="MBL4954365.1"/>
    </source>
</evidence>
<evidence type="ECO:0000256" key="2">
    <source>
        <dbReference type="ARBA" id="ARBA00022475"/>
    </source>
</evidence>
<dbReference type="Proteomes" id="UP000623967">
    <property type="component" value="Unassembled WGS sequence"/>
</dbReference>
<keyword evidence="2 6" id="KW-1003">Cell membrane</keyword>
<evidence type="ECO:0000259" key="7">
    <source>
        <dbReference type="Pfam" id="PF09335"/>
    </source>
</evidence>
<dbReference type="Pfam" id="PF09335">
    <property type="entry name" value="VTT_dom"/>
    <property type="match status" value="1"/>
</dbReference>
<dbReference type="InterPro" id="IPR015414">
    <property type="entry name" value="TMEM64"/>
</dbReference>
<dbReference type="RefSeq" id="WP_202655619.1">
    <property type="nucleotide sequence ID" value="NZ_JAESWB010000326.1"/>
</dbReference>
<evidence type="ECO:0000256" key="3">
    <source>
        <dbReference type="ARBA" id="ARBA00022692"/>
    </source>
</evidence>
<feature type="transmembrane region" description="Helical" evidence="6">
    <location>
        <begin position="74"/>
        <end position="94"/>
    </location>
</feature>
<proteinExistence type="inferred from homology"/>
<feature type="transmembrane region" description="Helical" evidence="6">
    <location>
        <begin position="41"/>
        <end position="67"/>
    </location>
</feature>
<keyword evidence="9" id="KW-1185">Reference proteome</keyword>
<comment type="similarity">
    <text evidence="6">Belongs to the TVP38/TMEM64 family.</text>
</comment>
<feature type="transmembrane region" description="Helical" evidence="6">
    <location>
        <begin position="180"/>
        <end position="201"/>
    </location>
</feature>
<keyword evidence="3 6" id="KW-0812">Transmembrane</keyword>
<feature type="transmembrane region" description="Helical" evidence="6">
    <location>
        <begin position="125"/>
        <end position="147"/>
    </location>
</feature>